<dbReference type="InterPro" id="IPR000014">
    <property type="entry name" value="PAS"/>
</dbReference>
<dbReference type="InterPro" id="IPR001633">
    <property type="entry name" value="EAL_dom"/>
</dbReference>
<dbReference type="InterPro" id="IPR052155">
    <property type="entry name" value="Biofilm_reg_signaling"/>
</dbReference>
<proteinExistence type="predicted"/>
<dbReference type="InterPro" id="IPR043128">
    <property type="entry name" value="Rev_trsase/Diguanyl_cyclase"/>
</dbReference>
<dbReference type="Gene3D" id="3.20.20.450">
    <property type="entry name" value="EAL domain"/>
    <property type="match status" value="1"/>
</dbReference>
<keyword evidence="6" id="KW-1185">Reference proteome</keyword>
<dbReference type="SUPFAM" id="SSF55785">
    <property type="entry name" value="PYP-like sensor domain (PAS domain)"/>
    <property type="match status" value="2"/>
</dbReference>
<sequence length="1053" mass="115385">MTLRKATFLWLTASTLALIGALALILHLVISSTFSGLEREHAMRDMERARNALAQELAALDETAVDWAAWDDAREFLLRKGGHDFVESNLNDRTLASLRLSALAFLNRQGEPVWAHGFVPMQGTQAPLPRELSDEFTPGSPLLAANSVEDRVKGYMLLPQGPMLVVACPVTGSEGVGEPVGTLVMLRALGPQETAALAERVRLSLSIERADAPPSADVSQIAGTLTGGMALGPVSPERYCAVRILPDLWGRPALRLVLRDTREIMNLGDRAMLVSLAWMIGGAVLAFVALLAHLERHLLRRLRLLNEQVKNIGADADILLPELGSACPISVPLGRVDLHGSDELSALAMRINGAIRQLERSREGLATQCALTQEQESYLQQLLDSIQAGVILIDPDTRLIREVNAFAAASVGRTRDEIVGNLCHGFICPTAEGRCPVADLGKPGEHALGTLLRADGSQLPVLKSVSRIERSGKPLLLETFIDITDLQQAQEALKRSEESYRAIFMNTGTATMLVDPDTTIALVNQEFEKLSGFSKAEVEGRRRWTEFFVADDVEWMLQHHVRRRQSPELAPRNYEARFLTSRGDERVVRMTVGMIPETKVSVASIEDITERKKAEEQLLHQALHDGLTGLPNRQLLLDRLEHAIESARGEGHELAILLMDLDRFKDVNDSLGHGAGDRLLRIVAGRLREAVPRSDTVARLGGDEFIVVADCAHGRETGAQLAETLRAAFSAPFELDGETLHMDISVGIALFPAHGETPETLLKCADLAMYRAKEGGRSTYAFFTRELDEQVARRMTVEGWLRRALDTGGVEVFFQPKISQPGNRIAGAEALVRLRHPDGALIPPAEFIPVAENTGLIMPLSALVLREACRCATAWRTGPHQDFVMAVNLSPRQFQQPGLADRIRAILQETATPPEALEFEITENLLLDNRPETLETLSELRRMGAGIALDDFGKEYSSLSYIKKLPVQAIKIDRSFIDGLPGDEDDASIVKSVLSLAQGLELRVVAEGVETRAQLDFLVGLGCSEFQGYLFSKPLPAVDMQTLLGQSDPFPLP</sequence>
<feature type="domain" description="PAS" evidence="2">
    <location>
        <begin position="496"/>
        <end position="554"/>
    </location>
</feature>
<dbReference type="SMART" id="SM00091">
    <property type="entry name" value="PAS"/>
    <property type="match status" value="2"/>
</dbReference>
<keyword evidence="1" id="KW-0472">Membrane</keyword>
<gene>
    <name evidence="5" type="ORF">SAMN04488503_0774</name>
</gene>
<dbReference type="Pfam" id="PF00990">
    <property type="entry name" value="GGDEF"/>
    <property type="match status" value="1"/>
</dbReference>
<organism evidence="5 6">
    <name type="scientific">Humidesulfovibrio mexicanus</name>
    <dbReference type="NCBI Taxonomy" id="147047"/>
    <lineage>
        <taxon>Bacteria</taxon>
        <taxon>Pseudomonadati</taxon>
        <taxon>Thermodesulfobacteriota</taxon>
        <taxon>Desulfovibrionia</taxon>
        <taxon>Desulfovibrionales</taxon>
        <taxon>Desulfovibrionaceae</taxon>
        <taxon>Humidesulfovibrio</taxon>
    </lineage>
</organism>
<keyword evidence="1" id="KW-1133">Transmembrane helix</keyword>
<dbReference type="Pfam" id="PF05228">
    <property type="entry name" value="CHASE4"/>
    <property type="match status" value="1"/>
</dbReference>
<name>A0A238Y9R7_9BACT</name>
<evidence type="ECO:0000313" key="5">
    <source>
        <dbReference type="EMBL" id="SNR67334.1"/>
    </source>
</evidence>
<dbReference type="PROSITE" id="PS50887">
    <property type="entry name" value="GGDEF"/>
    <property type="match status" value="1"/>
</dbReference>
<dbReference type="NCBIfam" id="TIGR00254">
    <property type="entry name" value="GGDEF"/>
    <property type="match status" value="1"/>
</dbReference>
<dbReference type="InterPro" id="IPR000160">
    <property type="entry name" value="GGDEF_dom"/>
</dbReference>
<dbReference type="Pfam" id="PF13426">
    <property type="entry name" value="PAS_9"/>
    <property type="match status" value="2"/>
</dbReference>
<dbReference type="OrthoDB" id="7673416at2"/>
<feature type="transmembrane region" description="Helical" evidence="1">
    <location>
        <begin position="271"/>
        <end position="294"/>
    </location>
</feature>
<dbReference type="AlphaFoldDB" id="A0A238Y9R7"/>
<dbReference type="CDD" id="cd01948">
    <property type="entry name" value="EAL"/>
    <property type="match status" value="1"/>
</dbReference>
<dbReference type="PANTHER" id="PTHR44757:SF2">
    <property type="entry name" value="BIOFILM ARCHITECTURE MAINTENANCE PROTEIN MBAA"/>
    <property type="match status" value="1"/>
</dbReference>
<dbReference type="Gene3D" id="3.30.70.270">
    <property type="match status" value="1"/>
</dbReference>
<dbReference type="PANTHER" id="PTHR44757">
    <property type="entry name" value="DIGUANYLATE CYCLASE DGCP"/>
    <property type="match status" value="1"/>
</dbReference>
<evidence type="ECO:0000259" key="2">
    <source>
        <dbReference type="PROSITE" id="PS50112"/>
    </source>
</evidence>
<dbReference type="FunFam" id="3.30.70.270:FF:000001">
    <property type="entry name" value="Diguanylate cyclase domain protein"/>
    <property type="match status" value="1"/>
</dbReference>
<dbReference type="Pfam" id="PF00563">
    <property type="entry name" value="EAL"/>
    <property type="match status" value="1"/>
</dbReference>
<keyword evidence="1" id="KW-0812">Transmembrane</keyword>
<dbReference type="CDD" id="cd00130">
    <property type="entry name" value="PAS"/>
    <property type="match status" value="1"/>
</dbReference>
<reference evidence="5 6" key="1">
    <citation type="submission" date="2017-06" db="EMBL/GenBank/DDBJ databases">
        <authorList>
            <person name="Kim H.J."/>
            <person name="Triplett B.A."/>
        </authorList>
    </citation>
    <scope>NUCLEOTIDE SEQUENCE [LARGE SCALE GENOMIC DNA]</scope>
    <source>
        <strain evidence="5 6">DSM 13116</strain>
    </source>
</reference>
<dbReference type="SUPFAM" id="SSF55073">
    <property type="entry name" value="Nucleotide cyclase"/>
    <property type="match status" value="1"/>
</dbReference>
<evidence type="ECO:0000313" key="6">
    <source>
        <dbReference type="Proteomes" id="UP000198324"/>
    </source>
</evidence>
<dbReference type="SMART" id="SM00267">
    <property type="entry name" value="GGDEF"/>
    <property type="match status" value="1"/>
</dbReference>
<dbReference type="CDD" id="cd01949">
    <property type="entry name" value="GGDEF"/>
    <property type="match status" value="1"/>
</dbReference>
<dbReference type="InterPro" id="IPR007892">
    <property type="entry name" value="CHASE4"/>
</dbReference>
<dbReference type="InterPro" id="IPR035965">
    <property type="entry name" value="PAS-like_dom_sf"/>
</dbReference>
<dbReference type="PROSITE" id="PS50112">
    <property type="entry name" value="PAS"/>
    <property type="match status" value="2"/>
</dbReference>
<dbReference type="SUPFAM" id="SSF141868">
    <property type="entry name" value="EAL domain-like"/>
    <property type="match status" value="1"/>
</dbReference>
<dbReference type="GO" id="GO:0003824">
    <property type="term" value="F:catalytic activity"/>
    <property type="evidence" value="ECO:0007669"/>
    <property type="project" value="UniProtKB-ARBA"/>
</dbReference>
<dbReference type="SMART" id="SM00052">
    <property type="entry name" value="EAL"/>
    <property type="match status" value="1"/>
</dbReference>
<feature type="domain" description="GGDEF" evidence="4">
    <location>
        <begin position="652"/>
        <end position="785"/>
    </location>
</feature>
<accession>A0A238Y9R7</accession>
<feature type="domain" description="PAS" evidence="2">
    <location>
        <begin position="375"/>
        <end position="421"/>
    </location>
</feature>
<dbReference type="EMBL" id="FZOC01000001">
    <property type="protein sequence ID" value="SNR67334.1"/>
    <property type="molecule type" value="Genomic_DNA"/>
</dbReference>
<protein>
    <submittedName>
        <fullName evidence="5">PAS domain S-box-containing protein/diguanylate cyclase (GGDEF) domain-containing protein</fullName>
    </submittedName>
</protein>
<dbReference type="NCBIfam" id="TIGR00229">
    <property type="entry name" value="sensory_box"/>
    <property type="match status" value="2"/>
</dbReference>
<evidence type="ECO:0000256" key="1">
    <source>
        <dbReference type="SAM" id="Phobius"/>
    </source>
</evidence>
<dbReference type="Proteomes" id="UP000198324">
    <property type="component" value="Unassembled WGS sequence"/>
</dbReference>
<evidence type="ECO:0000259" key="3">
    <source>
        <dbReference type="PROSITE" id="PS50883"/>
    </source>
</evidence>
<feature type="domain" description="EAL" evidence="3">
    <location>
        <begin position="794"/>
        <end position="1048"/>
    </location>
</feature>
<dbReference type="PROSITE" id="PS50883">
    <property type="entry name" value="EAL"/>
    <property type="match status" value="1"/>
</dbReference>
<dbReference type="RefSeq" id="WP_089271869.1">
    <property type="nucleotide sequence ID" value="NZ_FZOC01000001.1"/>
</dbReference>
<dbReference type="InterPro" id="IPR035919">
    <property type="entry name" value="EAL_sf"/>
</dbReference>
<dbReference type="Gene3D" id="3.30.450.20">
    <property type="entry name" value="PAS domain"/>
    <property type="match status" value="2"/>
</dbReference>
<dbReference type="InterPro" id="IPR029787">
    <property type="entry name" value="Nucleotide_cyclase"/>
</dbReference>
<evidence type="ECO:0000259" key="4">
    <source>
        <dbReference type="PROSITE" id="PS50887"/>
    </source>
</evidence>